<reference evidence="1 2" key="1">
    <citation type="submission" date="2017-04" db="EMBL/GenBank/DDBJ databases">
        <authorList>
            <person name="Afonso C.L."/>
            <person name="Miller P.J."/>
            <person name="Scott M.A."/>
            <person name="Spackman E."/>
            <person name="Goraichik I."/>
            <person name="Dimitrov K.M."/>
            <person name="Suarez D.L."/>
            <person name="Swayne D.E."/>
        </authorList>
    </citation>
    <scope>NUCLEOTIDE SEQUENCE [LARGE SCALE GENOMIC DNA]</scope>
    <source>
        <strain evidence="1 2">DSM 13146</strain>
    </source>
</reference>
<name>A0A1W1X3W3_9BACT</name>
<evidence type="ECO:0000313" key="1">
    <source>
        <dbReference type="EMBL" id="SMC18644.1"/>
    </source>
</evidence>
<dbReference type="InterPro" id="IPR011989">
    <property type="entry name" value="ARM-like"/>
</dbReference>
<organism evidence="1 2">
    <name type="scientific">Desulfacinum hydrothermale DSM 13146</name>
    <dbReference type="NCBI Taxonomy" id="1121390"/>
    <lineage>
        <taxon>Bacteria</taxon>
        <taxon>Pseudomonadati</taxon>
        <taxon>Thermodesulfobacteriota</taxon>
        <taxon>Syntrophobacteria</taxon>
        <taxon>Syntrophobacterales</taxon>
        <taxon>Syntrophobacteraceae</taxon>
        <taxon>Desulfacinum</taxon>
    </lineage>
</organism>
<dbReference type="Proteomes" id="UP000192783">
    <property type="component" value="Unassembled WGS sequence"/>
</dbReference>
<gene>
    <name evidence="1" type="ORF">SAMN02746041_00503</name>
</gene>
<dbReference type="SUPFAM" id="SSF48371">
    <property type="entry name" value="ARM repeat"/>
    <property type="match status" value="1"/>
</dbReference>
<dbReference type="OrthoDB" id="5505279at2"/>
<proteinExistence type="predicted"/>
<dbReference type="AlphaFoldDB" id="A0A1W1X3W3"/>
<dbReference type="RefSeq" id="WP_084055983.1">
    <property type="nucleotide sequence ID" value="NZ_FWXF01000002.1"/>
</dbReference>
<keyword evidence="2" id="KW-1185">Reference proteome</keyword>
<protein>
    <recommendedName>
        <fullName evidence="3">HEAT repeat-containing protein</fullName>
    </recommendedName>
</protein>
<accession>A0A1W1X3W3</accession>
<evidence type="ECO:0000313" key="2">
    <source>
        <dbReference type="Proteomes" id="UP000192783"/>
    </source>
</evidence>
<evidence type="ECO:0008006" key="3">
    <source>
        <dbReference type="Google" id="ProtNLM"/>
    </source>
</evidence>
<sequence length="252" mass="28189">MEKSEKLAGLTLLDPWDWPEDTPELLVDALTDKSADRESRLMACEMAGDLVVMSDDMAERLLGVATDETDDEEVRGMAAVALGAALEYVDVEGFEEPEASPISEALFDKIQETLHRLYLDPKLPKLVRRRVLEASVRAPQDWHEEEVASAYASKDPDWRLTAVFCMRWVSGFHKQILEALRSDDDNLRYEALNAAGMWGLSEAAPVIEMILHRWKDKDLSVVAAAVDAAPFVMRDEAADLLQPIRDECGEAD</sequence>
<dbReference type="EMBL" id="FWXF01000002">
    <property type="protein sequence ID" value="SMC18644.1"/>
    <property type="molecule type" value="Genomic_DNA"/>
</dbReference>
<dbReference type="InterPro" id="IPR016024">
    <property type="entry name" value="ARM-type_fold"/>
</dbReference>
<dbReference type="Gene3D" id="1.25.10.10">
    <property type="entry name" value="Leucine-rich Repeat Variant"/>
    <property type="match status" value="1"/>
</dbReference>